<dbReference type="InterPro" id="IPR029055">
    <property type="entry name" value="Ntn_hydrolases_N"/>
</dbReference>
<keyword evidence="6" id="KW-1185">Reference proteome</keyword>
<dbReference type="SUPFAM" id="SSF56235">
    <property type="entry name" value="N-terminal nucleophile aminohydrolases (Ntn hydrolases)"/>
    <property type="match status" value="1"/>
</dbReference>
<keyword evidence="1" id="KW-0028">Amino-acid biosynthesis</keyword>
<dbReference type="InterPro" id="IPR017932">
    <property type="entry name" value="GATase_2_dom"/>
</dbReference>
<dbReference type="EMBL" id="JAHWGI010000960">
    <property type="protein sequence ID" value="KAK3918746.1"/>
    <property type="molecule type" value="Genomic_DNA"/>
</dbReference>
<dbReference type="Proteomes" id="UP001219518">
    <property type="component" value="Unassembled WGS sequence"/>
</dbReference>
<dbReference type="AlphaFoldDB" id="A0AAE1HCF5"/>
<keyword evidence="3" id="KW-0315">Glutamine amidotransferase</keyword>
<keyword evidence="2" id="KW-0061">Asparagine biosynthesis</keyword>
<sequence length="609" mass="68302">MCGIFCSLSSDDDTQPAHVLKSCLTNLLSRGPDCSSSALFRLESGHVLELFASVLQTQGKDLCPQPYNVDGNILCWNGDVFGGPLEKEIVSQKQSDTAVVAKHLSECVLQGSSPVEVFSTITGPYSFIYYNRHNNTLWFGRDPVGRHSLLISFSANPLHFCVSSVAHSSVPNCIEVPTVGIFEIDLNTFCTPNGLYILLHSWCEMEEEQITDYCKDIPIPVIKKCTADFQYLFKPLTVSHMEPNELVLFPNLDLLQKASLVEKMNYISSLKEYHENTINLMLLIEHAVKVRVLTNVPLCKNCMTEKTLMVNSCSHSKIAVLFSGGLDSAILARLIDKYVPETESIDLLNVAFEKKRGTSNTVGNNKKRNCGKSTLESSELLFDSIYNVPDRQTGLKTLEELQSLCPRRRWNFVEINISQTELQQERSKSIVHLIFPLRTILDDSLGCALWFAARGKGKLYGSNLNYESPARIIISGMGADEQFGGYMRHRTILKNNGWEALHKQLQMEVERIPTRNLGRDDRVISHHGRQPRMPFLDESVISFVKALPPWEKCYPNKNFPCGVGDKLLLRLVAWHVGLKGAAILPKRAMQFGSRIANSKENAADVSDRL</sequence>
<gene>
    <name evidence="5" type="ORF">KUF71_007993</name>
</gene>
<dbReference type="Gene3D" id="3.40.50.620">
    <property type="entry name" value="HUPs"/>
    <property type="match status" value="1"/>
</dbReference>
<feature type="domain" description="Glutamine amidotransferase type-2" evidence="4">
    <location>
        <begin position="2"/>
        <end position="187"/>
    </location>
</feature>
<evidence type="ECO:0000256" key="1">
    <source>
        <dbReference type="ARBA" id="ARBA00022605"/>
    </source>
</evidence>
<organism evidence="5 6">
    <name type="scientific">Frankliniella fusca</name>
    <dbReference type="NCBI Taxonomy" id="407009"/>
    <lineage>
        <taxon>Eukaryota</taxon>
        <taxon>Metazoa</taxon>
        <taxon>Ecdysozoa</taxon>
        <taxon>Arthropoda</taxon>
        <taxon>Hexapoda</taxon>
        <taxon>Insecta</taxon>
        <taxon>Pterygota</taxon>
        <taxon>Neoptera</taxon>
        <taxon>Paraneoptera</taxon>
        <taxon>Thysanoptera</taxon>
        <taxon>Terebrantia</taxon>
        <taxon>Thripoidea</taxon>
        <taxon>Thripidae</taxon>
        <taxon>Frankliniella</taxon>
    </lineage>
</organism>
<dbReference type="GO" id="GO:0006529">
    <property type="term" value="P:asparagine biosynthetic process"/>
    <property type="evidence" value="ECO:0007669"/>
    <property type="project" value="UniProtKB-KW"/>
</dbReference>
<dbReference type="PROSITE" id="PS51278">
    <property type="entry name" value="GATASE_TYPE_2"/>
    <property type="match status" value="1"/>
</dbReference>
<proteinExistence type="predicted"/>
<dbReference type="SUPFAM" id="SSF52402">
    <property type="entry name" value="Adenine nucleotide alpha hydrolases-like"/>
    <property type="match status" value="1"/>
</dbReference>
<evidence type="ECO:0000256" key="3">
    <source>
        <dbReference type="ARBA" id="ARBA00022962"/>
    </source>
</evidence>
<dbReference type="PANTHER" id="PTHR45937:SF1">
    <property type="entry name" value="ASPARAGINE SYNTHETASE DOMAIN-CONTAINING PROTEIN 1"/>
    <property type="match status" value="1"/>
</dbReference>
<dbReference type="InterPro" id="IPR001962">
    <property type="entry name" value="Asn_synthase"/>
</dbReference>
<dbReference type="PANTHER" id="PTHR45937">
    <property type="entry name" value="ASPARAGINE SYNTHETASE DOMAIN-CONTAINING PROTEIN 1"/>
    <property type="match status" value="1"/>
</dbReference>
<dbReference type="Pfam" id="PF13537">
    <property type="entry name" value="GATase_7"/>
    <property type="match status" value="1"/>
</dbReference>
<evidence type="ECO:0000313" key="6">
    <source>
        <dbReference type="Proteomes" id="UP001219518"/>
    </source>
</evidence>
<dbReference type="InterPro" id="IPR014729">
    <property type="entry name" value="Rossmann-like_a/b/a_fold"/>
</dbReference>
<comment type="caution">
    <text evidence="5">The sequence shown here is derived from an EMBL/GenBank/DDBJ whole genome shotgun (WGS) entry which is preliminary data.</text>
</comment>
<dbReference type="GO" id="GO:0004066">
    <property type="term" value="F:asparagine synthase (glutamine-hydrolyzing) activity"/>
    <property type="evidence" value="ECO:0007669"/>
    <property type="project" value="InterPro"/>
</dbReference>
<accession>A0AAE1HCF5</accession>
<reference evidence="5" key="1">
    <citation type="submission" date="2021-07" db="EMBL/GenBank/DDBJ databases">
        <authorList>
            <person name="Catto M.A."/>
            <person name="Jacobson A."/>
            <person name="Kennedy G."/>
            <person name="Labadie P."/>
            <person name="Hunt B.G."/>
            <person name="Srinivasan R."/>
        </authorList>
    </citation>
    <scope>NUCLEOTIDE SEQUENCE</scope>
    <source>
        <strain evidence="5">PL_HMW_Pooled</strain>
        <tissue evidence="5">Head</tissue>
    </source>
</reference>
<dbReference type="Pfam" id="PF00733">
    <property type="entry name" value="Asn_synthase"/>
    <property type="match status" value="1"/>
</dbReference>
<dbReference type="CDD" id="cd01991">
    <property type="entry name" value="Asn_synthase_B_C"/>
    <property type="match status" value="1"/>
</dbReference>
<dbReference type="InterPro" id="IPR051857">
    <property type="entry name" value="Asn_synthetase_domain"/>
</dbReference>
<reference evidence="5" key="2">
    <citation type="journal article" date="2023" name="BMC Genomics">
        <title>Pest status, molecular evolution, and epigenetic factors derived from the genome assembly of Frankliniella fusca, a thysanopteran phytovirus vector.</title>
        <authorList>
            <person name="Catto M.A."/>
            <person name="Labadie P.E."/>
            <person name="Jacobson A.L."/>
            <person name="Kennedy G.G."/>
            <person name="Srinivasan R."/>
            <person name="Hunt B.G."/>
        </authorList>
    </citation>
    <scope>NUCLEOTIDE SEQUENCE</scope>
    <source>
        <strain evidence="5">PL_HMW_Pooled</strain>
    </source>
</reference>
<protein>
    <submittedName>
        <fullName evidence="5">Asparagine synthetase domain-containing protein 1</fullName>
    </submittedName>
</protein>
<name>A0AAE1HCF5_9NEOP</name>
<evidence type="ECO:0000259" key="4">
    <source>
        <dbReference type="PROSITE" id="PS51278"/>
    </source>
</evidence>
<evidence type="ECO:0000313" key="5">
    <source>
        <dbReference type="EMBL" id="KAK3918746.1"/>
    </source>
</evidence>
<dbReference type="Gene3D" id="3.60.20.10">
    <property type="entry name" value="Glutamine Phosphoribosylpyrophosphate, subunit 1, domain 1"/>
    <property type="match status" value="1"/>
</dbReference>
<evidence type="ECO:0000256" key="2">
    <source>
        <dbReference type="ARBA" id="ARBA00022888"/>
    </source>
</evidence>